<dbReference type="AlphaFoldDB" id="A0A8F3AIC7"/>
<dbReference type="Pfam" id="PF10262">
    <property type="entry name" value="Rdx"/>
    <property type="match status" value="1"/>
</dbReference>
<gene>
    <name evidence="2" type="ORF">CA7LBN_004643</name>
</gene>
<accession>A0A8F3AIC7</accession>
<dbReference type="Proteomes" id="UP000825438">
    <property type="component" value="Chromosome VII"/>
</dbReference>
<dbReference type="EMBL" id="CP076755">
    <property type="protein sequence ID" value="QWW25739.1"/>
    <property type="molecule type" value="Genomic_DNA"/>
</dbReference>
<dbReference type="InterPro" id="IPR036249">
    <property type="entry name" value="Thioredoxin-like_sf"/>
</dbReference>
<proteinExistence type="predicted"/>
<keyword evidence="1" id="KW-0676">Redox-active center</keyword>
<protein>
    <submittedName>
        <fullName evidence="2">Uncharacterized protein</fullName>
    </submittedName>
</protein>
<dbReference type="InterPro" id="IPR011893">
    <property type="entry name" value="Selenoprotein_Rdx-typ"/>
</dbReference>
<sequence length="163" mass="18675">MPLPKVSIYYCARCKWQNRAVWYMQEVLQTFSDPEKNLVPEVALCPSFENPGLFQITVTTEQGEQIVYKRRMKKVAVEEQSEAYYYDGFPDSKLVKNLIRDALFPESGLGHAENKQREDPGLKVGQFGRALRALQPIINFAALSVMLMVVADEHHGSRQSLMY</sequence>
<reference evidence="2" key="1">
    <citation type="submission" date="2021-06" db="EMBL/GenBank/DDBJ databases">
        <title>Candida auris outbreak in lebanese hospital.</title>
        <authorList>
            <person name="Finianos M."/>
        </authorList>
    </citation>
    <scope>NUCLEOTIDE SEQUENCE</scope>
    <source>
        <strain evidence="2">CA7LBN</strain>
    </source>
</reference>
<evidence type="ECO:0000313" key="2">
    <source>
        <dbReference type="EMBL" id="QWW25739.1"/>
    </source>
</evidence>
<name>A0A8F3AIC7_CANAR</name>
<dbReference type="PANTHER" id="PTHR36417:SF2">
    <property type="entry name" value="SELENOPROTEIN DOMAIN PROTEIN (AFU_ORTHOLOGUE AFUA_1G05220)"/>
    <property type="match status" value="1"/>
</dbReference>
<dbReference type="Gene3D" id="3.40.30.10">
    <property type="entry name" value="Glutaredoxin"/>
    <property type="match status" value="1"/>
</dbReference>
<dbReference type="SUPFAM" id="SSF52833">
    <property type="entry name" value="Thioredoxin-like"/>
    <property type="match status" value="1"/>
</dbReference>
<evidence type="ECO:0000256" key="1">
    <source>
        <dbReference type="ARBA" id="ARBA00023284"/>
    </source>
</evidence>
<organism evidence="2">
    <name type="scientific">Candidozyma auris</name>
    <name type="common">Yeast</name>
    <name type="synonym">Candida auris</name>
    <dbReference type="NCBI Taxonomy" id="498019"/>
    <lineage>
        <taxon>Eukaryota</taxon>
        <taxon>Fungi</taxon>
        <taxon>Dikarya</taxon>
        <taxon>Ascomycota</taxon>
        <taxon>Saccharomycotina</taxon>
        <taxon>Pichiomycetes</taxon>
        <taxon>Metschnikowiaceae</taxon>
        <taxon>Candidozyma</taxon>
    </lineage>
</organism>
<dbReference type="PANTHER" id="PTHR36417">
    <property type="entry name" value="SELENOPROTEIN DOMAIN PROTEIN (AFU_ORTHOLOGUE AFUA_1G05220)"/>
    <property type="match status" value="1"/>
</dbReference>